<comment type="caution">
    <text evidence="2">The sequence shown here is derived from an EMBL/GenBank/DDBJ whole genome shotgun (WGS) entry which is preliminary data.</text>
</comment>
<evidence type="ECO:0008006" key="4">
    <source>
        <dbReference type="Google" id="ProtNLM"/>
    </source>
</evidence>
<feature type="chain" id="PRO_5035906232" description="DUF4270 family protein" evidence="1">
    <location>
        <begin position="28"/>
        <end position="433"/>
    </location>
</feature>
<dbReference type="AlphaFoldDB" id="A0A8T4HE63"/>
<accession>A0A8T4HE63</accession>
<sequence length="433" mass="47854">MRKIWTPQSIYRLAFAVLIATSITACTKEKQAAEPVEKPLDELAWARENGKKIGEFYVAKNSIILSADASQQLKAVTSDRLTFSKKPVNADSMSTDFIINNTIPTTLSPNGFLVKSTGSFEDAEGFHVQYTEIPITDYILYAKAEGEIHLDDNRYRKPRITNPRAKLAASATQVPMAQTNKQINQLLALSYSNVIDPGNFNFDFPVTVLGRNSASIQLDIHPTLRYAIDISALKRRANLSFLTNLALNNLGATFKLDQDVPLFNYNGDELFIPLVIPLGPIVINPYFSISPYARISKTFNSTLVFKSSGNLSFNLETENARALQQRTTFNYQVERPRITELATSGNINFGVQTTWGIGFYGKSAYGQVQAKFGPDFSLAHDLITKQSTLAVAVNAEAIASVGLSIATVPLVNKTVVLLSGSIYSNQWIFPWTK</sequence>
<dbReference type="PROSITE" id="PS51257">
    <property type="entry name" value="PROKAR_LIPOPROTEIN"/>
    <property type="match status" value="1"/>
</dbReference>
<organism evidence="2 3">
    <name type="scientific">Rhinopithecimicrobium faecis</name>
    <dbReference type="NCBI Taxonomy" id="2820698"/>
    <lineage>
        <taxon>Bacteria</taxon>
        <taxon>Pseudomonadati</taxon>
        <taxon>Bacteroidota</taxon>
        <taxon>Sphingobacteriia</taxon>
        <taxon>Sphingobacteriales</taxon>
        <taxon>Sphingobacteriaceae</taxon>
        <taxon>Rhinopithecimicrobium</taxon>
    </lineage>
</organism>
<evidence type="ECO:0000313" key="3">
    <source>
        <dbReference type="Proteomes" id="UP000679691"/>
    </source>
</evidence>
<keyword evidence="3" id="KW-1185">Reference proteome</keyword>
<dbReference type="RefSeq" id="WP_353547136.1">
    <property type="nucleotide sequence ID" value="NZ_JAGKSB010000008.1"/>
</dbReference>
<evidence type="ECO:0000256" key="1">
    <source>
        <dbReference type="SAM" id="SignalP"/>
    </source>
</evidence>
<keyword evidence="1" id="KW-0732">Signal</keyword>
<dbReference type="EMBL" id="JAGKSB010000008">
    <property type="protein sequence ID" value="MBP3943637.1"/>
    <property type="molecule type" value="Genomic_DNA"/>
</dbReference>
<proteinExistence type="predicted"/>
<gene>
    <name evidence="2" type="ORF">J5U18_08695</name>
</gene>
<dbReference type="Proteomes" id="UP000679691">
    <property type="component" value="Unassembled WGS sequence"/>
</dbReference>
<protein>
    <recommendedName>
        <fullName evidence="4">DUF4270 family protein</fullName>
    </recommendedName>
</protein>
<reference evidence="2" key="1">
    <citation type="submission" date="2021-03" db="EMBL/GenBank/DDBJ databases">
        <authorList>
            <person name="Lu T."/>
            <person name="Wang Q."/>
            <person name="Han X."/>
        </authorList>
    </citation>
    <scope>NUCLEOTIDE SEQUENCE</scope>
    <source>
        <strain evidence="2">WQ 2009</strain>
    </source>
</reference>
<evidence type="ECO:0000313" key="2">
    <source>
        <dbReference type="EMBL" id="MBP3943637.1"/>
    </source>
</evidence>
<name>A0A8T4HE63_9SPHI</name>
<feature type="signal peptide" evidence="1">
    <location>
        <begin position="1"/>
        <end position="27"/>
    </location>
</feature>